<name>A0A5B9FNT6_9FLAO</name>
<dbReference type="InterPro" id="IPR026444">
    <property type="entry name" value="Secre_tail"/>
</dbReference>
<dbReference type="InterPro" id="IPR010620">
    <property type="entry name" value="SBBP_repeat"/>
</dbReference>
<dbReference type="InterPro" id="IPR052918">
    <property type="entry name" value="Motility_Chemotaxis_Reg"/>
</dbReference>
<sequence>MLNRNLFFMKKNYFTLNTFLLITFLTLSYSAHSQSWQWGVSGGSFNQIQNNEKTESIVTDADGNVFFLASVGRNGLHLEDMELTPYDAGSNRDYVIASYNCSGDFRWSKVIGGGDKDFIKNIQADSQGNIYVGGTVYRTSQNYPVHFDTDTILPQGNPNNLDEHKRNLFLLKYNNTGEMQWLKMPQPEDVTFIDAISHSLGADIQTDALGNTYWLCILPPGTYADGSFINTTEGDNFFVLKYDTNGNFVEAIIPDIQFTGALESYKMVRNHNTGNFYITGRTGSQGTLTAGGETITHNMYLIAFSPEGEMLWKNENSSEIGGYLNDMVIGDQNNIYVAGSIYDGDTFSGITFTNPAPSSSPFLMKINSEGVATWETHAQTENSNTMIYGITLNNNEVAVTTGYGVISWQGEELAIETNQGYDVLFARFNKSNGTIIEMTNIPGNLGFYDYGQSLAADSFNNYYVGGRFGNLLYVGDETLTNGSSGTDFFLAKYGTDNCNCTLPQPGFGFEQDSENQLAYTFTYSGSGYDTIEWDFGDETTSGEESPSHTFNESGNYTVCVTVTNECGSQTYCNDIEAVLGTNSFVFAETKVYPNPVNGVLTISTDTNIEYTLYSVLGSVVGSGAMNAGETTIDFSGYESGIYMLELKKESGERKIVRLIKN</sequence>
<dbReference type="OrthoDB" id="5381604at2"/>
<keyword evidence="1 2" id="KW-0732">Signal</keyword>
<dbReference type="Proteomes" id="UP000321222">
    <property type="component" value="Chromosome"/>
</dbReference>
<dbReference type="PROSITE" id="PS50093">
    <property type="entry name" value="PKD"/>
    <property type="match status" value="1"/>
</dbReference>
<accession>A0A5B9FNT6</accession>
<dbReference type="PANTHER" id="PTHR35580:SF1">
    <property type="entry name" value="PHYTASE-LIKE DOMAIN-CONTAINING PROTEIN"/>
    <property type="match status" value="1"/>
</dbReference>
<evidence type="ECO:0000259" key="3">
    <source>
        <dbReference type="PROSITE" id="PS50093"/>
    </source>
</evidence>
<keyword evidence="5" id="KW-1185">Reference proteome</keyword>
<dbReference type="NCBIfam" id="TIGR04183">
    <property type="entry name" value="Por_Secre_tail"/>
    <property type="match status" value="1"/>
</dbReference>
<dbReference type="Gene3D" id="2.60.40.10">
    <property type="entry name" value="Immunoglobulins"/>
    <property type="match status" value="1"/>
</dbReference>
<dbReference type="PANTHER" id="PTHR35580">
    <property type="entry name" value="CELL SURFACE GLYCOPROTEIN (S-LAYER PROTEIN)-LIKE PROTEIN"/>
    <property type="match status" value="1"/>
</dbReference>
<dbReference type="Pfam" id="PF18962">
    <property type="entry name" value="Por_Secre_tail"/>
    <property type="match status" value="1"/>
</dbReference>
<dbReference type="InterPro" id="IPR022409">
    <property type="entry name" value="PKD/Chitinase_dom"/>
</dbReference>
<evidence type="ECO:0000256" key="1">
    <source>
        <dbReference type="ARBA" id="ARBA00022729"/>
    </source>
</evidence>
<feature type="chain" id="PRO_5022882000" evidence="2">
    <location>
        <begin position="34"/>
        <end position="661"/>
    </location>
</feature>
<gene>
    <name evidence="4" type="ORF">FUA48_05030</name>
</gene>
<feature type="signal peptide" evidence="2">
    <location>
        <begin position="1"/>
        <end position="33"/>
    </location>
</feature>
<dbReference type="SUPFAM" id="SSF101898">
    <property type="entry name" value="NHL repeat"/>
    <property type="match status" value="1"/>
</dbReference>
<dbReference type="KEGG" id="fak:FUA48_05030"/>
<dbReference type="Pfam" id="PF18911">
    <property type="entry name" value="PKD_4"/>
    <property type="match status" value="1"/>
</dbReference>
<organism evidence="4 5">
    <name type="scientific">Flavobacterium alkalisoli</name>
    <dbReference type="NCBI Taxonomy" id="2602769"/>
    <lineage>
        <taxon>Bacteria</taxon>
        <taxon>Pseudomonadati</taxon>
        <taxon>Bacteroidota</taxon>
        <taxon>Flavobacteriia</taxon>
        <taxon>Flavobacteriales</taxon>
        <taxon>Flavobacteriaceae</taxon>
        <taxon>Flavobacterium</taxon>
    </lineage>
</organism>
<dbReference type="AlphaFoldDB" id="A0A5B9FNT6"/>
<dbReference type="EMBL" id="CP042831">
    <property type="protein sequence ID" value="QEE48963.1"/>
    <property type="molecule type" value="Genomic_DNA"/>
</dbReference>
<dbReference type="SUPFAM" id="SSF49299">
    <property type="entry name" value="PKD domain"/>
    <property type="match status" value="1"/>
</dbReference>
<dbReference type="SMART" id="SM00089">
    <property type="entry name" value="PKD"/>
    <property type="match status" value="1"/>
</dbReference>
<dbReference type="CDD" id="cd00146">
    <property type="entry name" value="PKD"/>
    <property type="match status" value="1"/>
</dbReference>
<evidence type="ECO:0000313" key="4">
    <source>
        <dbReference type="EMBL" id="QEE48963.1"/>
    </source>
</evidence>
<protein>
    <submittedName>
        <fullName evidence="4">T9SS type A sorting domain-containing protein</fullName>
    </submittedName>
</protein>
<dbReference type="InterPro" id="IPR013783">
    <property type="entry name" value="Ig-like_fold"/>
</dbReference>
<dbReference type="InterPro" id="IPR035986">
    <property type="entry name" value="PKD_dom_sf"/>
</dbReference>
<feature type="domain" description="PKD" evidence="3">
    <location>
        <begin position="524"/>
        <end position="570"/>
    </location>
</feature>
<proteinExistence type="predicted"/>
<evidence type="ECO:0000313" key="5">
    <source>
        <dbReference type="Proteomes" id="UP000321222"/>
    </source>
</evidence>
<reference evidence="4 5" key="1">
    <citation type="submission" date="2019-08" db="EMBL/GenBank/DDBJ databases">
        <title>Flavobacterium alkalisoli sp. nov., isolated from rhizosphere soil of Suaeda salsa.</title>
        <authorList>
            <person name="Sun J.-Q."/>
            <person name="Xu L."/>
        </authorList>
    </citation>
    <scope>NUCLEOTIDE SEQUENCE [LARGE SCALE GENOMIC DNA]</scope>
    <source>
        <strain evidence="4 5">XS-5</strain>
    </source>
</reference>
<dbReference type="Pfam" id="PF06739">
    <property type="entry name" value="SBBP"/>
    <property type="match status" value="1"/>
</dbReference>
<dbReference type="InterPro" id="IPR000601">
    <property type="entry name" value="PKD_dom"/>
</dbReference>
<evidence type="ECO:0000256" key="2">
    <source>
        <dbReference type="SAM" id="SignalP"/>
    </source>
</evidence>